<feature type="domain" description="AB hydrolase-1" evidence="2">
    <location>
        <begin position="132"/>
        <end position="275"/>
    </location>
</feature>
<keyword evidence="4" id="KW-1185">Reference proteome</keyword>
<keyword evidence="1" id="KW-0812">Transmembrane</keyword>
<feature type="transmembrane region" description="Helical" evidence="1">
    <location>
        <begin position="32"/>
        <end position="55"/>
    </location>
</feature>
<dbReference type="Proteomes" id="UP001307889">
    <property type="component" value="Chromosome 1"/>
</dbReference>
<sequence>MLPRLAHSIHPRRVFRRLIMKVLYKKKLMRRIAVGTLVTLLLVIVFIFVVIPIVFKYTPSIQKMLLFLNSVNIPVDFKRPGKFVPGSRNTYVRGDGEISLGVWQILPKNLAPDEGLEPASEQFDKLLSNGEPVFIYMHGNSGNRGTSHRIDLYKVLQNNNYHVIAFDYRSYGDSGKGELSEMATVNDSMAIYKWTKERTRGNAKIFFWGHSLGTGISSHLLHVLESRNETVAGLILEAPFNNLEEEMRNYPLAQIWRFLPWFDYFFTEPVHDNNLRYESDVHLTQVKAPILILHAEDDIVIPIQLSRKLYEKIVSSRGQGTVDFKSYPSDRHYGHKFIVRDKKLPEVIDEFVKRSIAIQRS</sequence>
<keyword evidence="1" id="KW-1133">Transmembrane helix</keyword>
<keyword evidence="1" id="KW-0472">Membrane</keyword>
<evidence type="ECO:0000313" key="3">
    <source>
        <dbReference type="EMBL" id="BES88877.1"/>
    </source>
</evidence>
<evidence type="ECO:0000256" key="1">
    <source>
        <dbReference type="SAM" id="Phobius"/>
    </source>
</evidence>
<reference evidence="3 4" key="1">
    <citation type="submission" date="2023-09" db="EMBL/GenBank/DDBJ databases">
        <title>Nesidiocoris tenuis whole genome shotgun sequence.</title>
        <authorList>
            <person name="Shibata T."/>
            <person name="Shimoda M."/>
            <person name="Kobayashi T."/>
            <person name="Uehara T."/>
        </authorList>
    </citation>
    <scope>NUCLEOTIDE SEQUENCE [LARGE SCALE GENOMIC DNA]</scope>
    <source>
        <strain evidence="3 4">Japan</strain>
    </source>
</reference>
<dbReference type="Gene3D" id="3.40.50.1820">
    <property type="entry name" value="alpha/beta hydrolase"/>
    <property type="match status" value="1"/>
</dbReference>
<dbReference type="PANTHER" id="PTHR12277:SF194">
    <property type="entry name" value="FI04476P"/>
    <property type="match status" value="1"/>
</dbReference>
<proteinExistence type="predicted"/>
<dbReference type="PANTHER" id="PTHR12277">
    <property type="entry name" value="ALPHA/BETA HYDROLASE DOMAIN-CONTAINING PROTEIN"/>
    <property type="match status" value="1"/>
</dbReference>
<gene>
    <name evidence="3" type="ORF">NTJ_01684</name>
</gene>
<dbReference type="InterPro" id="IPR029058">
    <property type="entry name" value="AB_hydrolase_fold"/>
</dbReference>
<evidence type="ECO:0000313" key="4">
    <source>
        <dbReference type="Proteomes" id="UP001307889"/>
    </source>
</evidence>
<dbReference type="Pfam" id="PF00561">
    <property type="entry name" value="Abhydrolase_1"/>
    <property type="match status" value="1"/>
</dbReference>
<accession>A0ABN7ACA4</accession>
<organism evidence="3 4">
    <name type="scientific">Nesidiocoris tenuis</name>
    <dbReference type="NCBI Taxonomy" id="355587"/>
    <lineage>
        <taxon>Eukaryota</taxon>
        <taxon>Metazoa</taxon>
        <taxon>Ecdysozoa</taxon>
        <taxon>Arthropoda</taxon>
        <taxon>Hexapoda</taxon>
        <taxon>Insecta</taxon>
        <taxon>Pterygota</taxon>
        <taxon>Neoptera</taxon>
        <taxon>Paraneoptera</taxon>
        <taxon>Hemiptera</taxon>
        <taxon>Heteroptera</taxon>
        <taxon>Panheteroptera</taxon>
        <taxon>Cimicomorpha</taxon>
        <taxon>Miridae</taxon>
        <taxon>Dicyphina</taxon>
        <taxon>Nesidiocoris</taxon>
    </lineage>
</organism>
<dbReference type="InterPro" id="IPR000073">
    <property type="entry name" value="AB_hydrolase_1"/>
</dbReference>
<dbReference type="SUPFAM" id="SSF53474">
    <property type="entry name" value="alpha/beta-Hydrolases"/>
    <property type="match status" value="1"/>
</dbReference>
<evidence type="ECO:0000259" key="2">
    <source>
        <dbReference type="Pfam" id="PF00561"/>
    </source>
</evidence>
<dbReference type="EMBL" id="AP028909">
    <property type="protein sequence ID" value="BES88877.1"/>
    <property type="molecule type" value="Genomic_DNA"/>
</dbReference>
<protein>
    <submittedName>
        <fullName evidence="3">Abhydrolase domain containing</fullName>
    </submittedName>
</protein>
<name>A0ABN7ACA4_9HEMI</name>